<dbReference type="PANTHER" id="PTHR43236">
    <property type="entry name" value="ANTITOXIN HIGA1"/>
    <property type="match status" value="1"/>
</dbReference>
<dbReference type="SMART" id="SM00530">
    <property type="entry name" value="HTH_XRE"/>
    <property type="match status" value="1"/>
</dbReference>
<organism evidence="1">
    <name type="scientific">Xanthomonas euvesicatoria</name>
    <dbReference type="NCBI Taxonomy" id="456327"/>
    <lineage>
        <taxon>Bacteria</taxon>
        <taxon>Pseudomonadati</taxon>
        <taxon>Pseudomonadota</taxon>
        <taxon>Gammaproteobacteria</taxon>
        <taxon>Lysobacterales</taxon>
        <taxon>Lysobacteraceae</taxon>
        <taxon>Xanthomonas</taxon>
    </lineage>
</organism>
<dbReference type="InterPro" id="IPR010982">
    <property type="entry name" value="Lambda_DNA-bd_dom_sf"/>
</dbReference>
<accession>A0A6B3KJY3</accession>
<reference evidence="1" key="1">
    <citation type="submission" date="2019-11" db="EMBL/GenBank/DDBJ databases">
        <title>Genome-resolved metagenomics to study the prevalence of co-infection and intraspecific heterogeneity among plant pathogen metapopulations.</title>
        <authorList>
            <person name="Newberry E."/>
            <person name="Bhandari R."/>
            <person name="Kemble J."/>
            <person name="Sikora E."/>
            <person name="Potnis N."/>
        </authorList>
    </citation>
    <scope>NUCLEOTIDE SEQUENCE</scope>
    <source>
        <strain evidence="1">Xe_Pep_Tuscaloosa_18b</strain>
    </source>
</reference>
<dbReference type="InterPro" id="IPR052345">
    <property type="entry name" value="Rad_response_metalloprotease"/>
</dbReference>
<gene>
    <name evidence="1" type="ORF">G3W62_20495</name>
</gene>
<protein>
    <submittedName>
        <fullName evidence="1">Helix-turn-helix transcriptional regulator</fullName>
    </submittedName>
</protein>
<dbReference type="AlphaFoldDB" id="A0A6B3KJY3"/>
<dbReference type="PROSITE" id="PS50943">
    <property type="entry name" value="HTH_CROC1"/>
    <property type="match status" value="1"/>
</dbReference>
<dbReference type="Gene3D" id="1.10.260.40">
    <property type="entry name" value="lambda repressor-like DNA-binding domains"/>
    <property type="match status" value="1"/>
</dbReference>
<dbReference type="Pfam" id="PF01381">
    <property type="entry name" value="HTH_3"/>
    <property type="match status" value="1"/>
</dbReference>
<name>A0A6B3KJY3_XANEU</name>
<sequence length="119" mass="13380">MVFMPAPLPPAYTFGRRLREARLARGMNQAALGAVLGLEEQNSAAPRISRYERGDRMPDNESMAKLAEALELPVAYFHAASDTMAEAILVLSQLPLEKQEELLRHMREFARDNLRERGA</sequence>
<dbReference type="EMBL" id="JAAGYV010000268">
    <property type="protein sequence ID" value="NEK75104.1"/>
    <property type="molecule type" value="Genomic_DNA"/>
</dbReference>
<evidence type="ECO:0000313" key="1">
    <source>
        <dbReference type="EMBL" id="NEK75104.1"/>
    </source>
</evidence>
<dbReference type="InterPro" id="IPR001387">
    <property type="entry name" value="Cro/C1-type_HTH"/>
</dbReference>
<dbReference type="PANTHER" id="PTHR43236:SF1">
    <property type="entry name" value="BLL7220 PROTEIN"/>
    <property type="match status" value="1"/>
</dbReference>
<dbReference type="SUPFAM" id="SSF47413">
    <property type="entry name" value="lambda repressor-like DNA-binding domains"/>
    <property type="match status" value="1"/>
</dbReference>
<proteinExistence type="predicted"/>
<comment type="caution">
    <text evidence="1">The sequence shown here is derived from an EMBL/GenBank/DDBJ whole genome shotgun (WGS) entry which is preliminary data.</text>
</comment>
<dbReference type="GO" id="GO:0003677">
    <property type="term" value="F:DNA binding"/>
    <property type="evidence" value="ECO:0007669"/>
    <property type="project" value="InterPro"/>
</dbReference>
<dbReference type="CDD" id="cd00093">
    <property type="entry name" value="HTH_XRE"/>
    <property type="match status" value="1"/>
</dbReference>